<accession>A0A1M4UN85</accession>
<dbReference type="AlphaFoldDB" id="A0A1M4UN85"/>
<dbReference type="InterPro" id="IPR001123">
    <property type="entry name" value="LeuE-type"/>
</dbReference>
<feature type="transmembrane region" description="Helical" evidence="6">
    <location>
        <begin position="39"/>
        <end position="63"/>
    </location>
</feature>
<keyword evidence="3 6" id="KW-0812">Transmembrane</keyword>
<dbReference type="GO" id="GO:0015171">
    <property type="term" value="F:amino acid transmembrane transporter activity"/>
    <property type="evidence" value="ECO:0007669"/>
    <property type="project" value="TreeGrafter"/>
</dbReference>
<dbReference type="EMBL" id="FQVN01000001">
    <property type="protein sequence ID" value="SHE58108.1"/>
    <property type="molecule type" value="Genomic_DNA"/>
</dbReference>
<feature type="transmembrane region" description="Helical" evidence="6">
    <location>
        <begin position="114"/>
        <end position="134"/>
    </location>
</feature>
<evidence type="ECO:0000256" key="3">
    <source>
        <dbReference type="ARBA" id="ARBA00022692"/>
    </source>
</evidence>
<dbReference type="GO" id="GO:0005886">
    <property type="term" value="C:plasma membrane"/>
    <property type="evidence" value="ECO:0007669"/>
    <property type="project" value="UniProtKB-SubCell"/>
</dbReference>
<reference evidence="7 8" key="1">
    <citation type="submission" date="2016-11" db="EMBL/GenBank/DDBJ databases">
        <authorList>
            <person name="Jaros S."/>
            <person name="Januszkiewicz K."/>
            <person name="Wedrychowicz H."/>
        </authorList>
    </citation>
    <scope>NUCLEOTIDE SEQUENCE [LARGE SCALE GENOMIC DNA]</scope>
    <source>
        <strain evidence="7 8">DSM 44523</strain>
    </source>
</reference>
<evidence type="ECO:0000256" key="4">
    <source>
        <dbReference type="ARBA" id="ARBA00022989"/>
    </source>
</evidence>
<evidence type="ECO:0000256" key="1">
    <source>
        <dbReference type="ARBA" id="ARBA00004651"/>
    </source>
</evidence>
<keyword evidence="8" id="KW-1185">Reference proteome</keyword>
<evidence type="ECO:0000313" key="7">
    <source>
        <dbReference type="EMBL" id="SHE58108.1"/>
    </source>
</evidence>
<sequence>MDLVTVPFLLTCLAIALVPGPTVAVIIDQSLRAGRGAGLATIAGNTSGLFLWAVASVLGLTALVRTSEIAFVALKFVGAVYLCWLGVQSLRRSRRHEGDLPTARRRERGLLASYRAGVLANLSNPKAAALYLALLPQFIPAQESVPYATAVLAAAQMTISSLWYAALVVVVSAVRRFLARPRVRARIDQISGLVLVGLGLRMITLGRAAT</sequence>
<dbReference type="PANTHER" id="PTHR30086:SF20">
    <property type="entry name" value="ARGININE EXPORTER PROTEIN ARGO-RELATED"/>
    <property type="match status" value="1"/>
</dbReference>
<dbReference type="PANTHER" id="PTHR30086">
    <property type="entry name" value="ARGININE EXPORTER PROTEIN ARGO"/>
    <property type="match status" value="1"/>
</dbReference>
<keyword evidence="4 6" id="KW-1133">Transmembrane helix</keyword>
<dbReference type="STRING" id="2017.SAMN05444320_101488"/>
<name>A0A1M4UN85_STRHI</name>
<dbReference type="Proteomes" id="UP000184501">
    <property type="component" value="Unassembled WGS sequence"/>
</dbReference>
<evidence type="ECO:0000256" key="6">
    <source>
        <dbReference type="SAM" id="Phobius"/>
    </source>
</evidence>
<organism evidence="7 8">
    <name type="scientific">Streptoalloteichus hindustanus</name>
    <dbReference type="NCBI Taxonomy" id="2017"/>
    <lineage>
        <taxon>Bacteria</taxon>
        <taxon>Bacillati</taxon>
        <taxon>Actinomycetota</taxon>
        <taxon>Actinomycetes</taxon>
        <taxon>Pseudonocardiales</taxon>
        <taxon>Pseudonocardiaceae</taxon>
        <taxon>Streptoalloteichus</taxon>
    </lineage>
</organism>
<keyword evidence="2" id="KW-1003">Cell membrane</keyword>
<feature type="transmembrane region" description="Helical" evidence="6">
    <location>
        <begin position="190"/>
        <end position="209"/>
    </location>
</feature>
<comment type="subcellular location">
    <subcellularLocation>
        <location evidence="1">Cell membrane</location>
        <topology evidence="1">Multi-pass membrane protein</topology>
    </subcellularLocation>
</comment>
<feature type="transmembrane region" description="Helical" evidence="6">
    <location>
        <begin position="6"/>
        <end position="27"/>
    </location>
</feature>
<dbReference type="PIRSF" id="PIRSF006324">
    <property type="entry name" value="LeuE"/>
    <property type="match status" value="1"/>
</dbReference>
<evidence type="ECO:0000313" key="8">
    <source>
        <dbReference type="Proteomes" id="UP000184501"/>
    </source>
</evidence>
<evidence type="ECO:0000256" key="5">
    <source>
        <dbReference type="ARBA" id="ARBA00023136"/>
    </source>
</evidence>
<feature type="transmembrane region" description="Helical" evidence="6">
    <location>
        <begin position="69"/>
        <end position="87"/>
    </location>
</feature>
<feature type="transmembrane region" description="Helical" evidence="6">
    <location>
        <begin position="154"/>
        <end position="178"/>
    </location>
</feature>
<keyword evidence="5 6" id="KW-0472">Membrane</keyword>
<gene>
    <name evidence="7" type="ORF">SAMN05444320_101488</name>
</gene>
<proteinExistence type="predicted"/>
<dbReference type="Pfam" id="PF01810">
    <property type="entry name" value="LysE"/>
    <property type="match status" value="1"/>
</dbReference>
<evidence type="ECO:0000256" key="2">
    <source>
        <dbReference type="ARBA" id="ARBA00022475"/>
    </source>
</evidence>
<protein>
    <submittedName>
        <fullName evidence="7">Threonine/homoserine/homoserine lactone efflux protein</fullName>
    </submittedName>
</protein>